<keyword evidence="2" id="KW-0645">Protease</keyword>
<comment type="similarity">
    <text evidence="1">Belongs to the peptidase A31 family.</text>
</comment>
<dbReference type="PRINTS" id="PR00446">
    <property type="entry name" value="HYDRGNUPTAKE"/>
</dbReference>
<comment type="caution">
    <text evidence="5">The sequence shown here is derived from an EMBL/GenBank/DDBJ whole genome shotgun (WGS) entry which is preliminary data.</text>
</comment>
<evidence type="ECO:0008006" key="6">
    <source>
        <dbReference type="Google" id="ProtNLM"/>
    </source>
</evidence>
<protein>
    <recommendedName>
        <fullName evidence="6">Hydrogenase maturation protease</fullName>
    </recommendedName>
</protein>
<dbReference type="InterPro" id="IPR023430">
    <property type="entry name" value="Pept_HybD-like_dom_sf"/>
</dbReference>
<dbReference type="AlphaFoldDB" id="A0A0F9Q4P8"/>
<proteinExistence type="inferred from homology"/>
<dbReference type="InterPro" id="IPR000671">
    <property type="entry name" value="Peptidase_A31"/>
</dbReference>
<sequence>MEQLPVYCRKKILIVGVGNKLFGDDGFGPEIVEYLTNHYNVPENICLLDVGTGVRKILFTISLSEARPEVIVIIDAVDKGRKPGEIFDISLDEIPKEKIDDFSIHQVPSSNLLKELQDLCSVKVRIMVCQTKTIPETMQSGLSKPVKKAVRLMAKKIAEEYF</sequence>
<evidence type="ECO:0000313" key="5">
    <source>
        <dbReference type="EMBL" id="KKN31912.1"/>
    </source>
</evidence>
<evidence type="ECO:0000256" key="2">
    <source>
        <dbReference type="ARBA" id="ARBA00022670"/>
    </source>
</evidence>
<dbReference type="PANTHER" id="PTHR30302">
    <property type="entry name" value="HYDROGENASE 1 MATURATION PROTEASE"/>
    <property type="match status" value="1"/>
</dbReference>
<dbReference type="EMBL" id="LAZR01002293">
    <property type="protein sequence ID" value="KKN31912.1"/>
    <property type="molecule type" value="Genomic_DNA"/>
</dbReference>
<evidence type="ECO:0000256" key="1">
    <source>
        <dbReference type="ARBA" id="ARBA00006814"/>
    </source>
</evidence>
<dbReference type="PANTHER" id="PTHR30302:SF1">
    <property type="entry name" value="HYDROGENASE 2 MATURATION PROTEASE"/>
    <property type="match status" value="1"/>
</dbReference>
<keyword evidence="3" id="KW-0064">Aspartyl protease</keyword>
<dbReference type="Pfam" id="PF01750">
    <property type="entry name" value="HycI"/>
    <property type="match status" value="1"/>
</dbReference>
<keyword evidence="4" id="KW-0378">Hydrolase</keyword>
<accession>A0A0F9Q4P8</accession>
<organism evidence="5">
    <name type="scientific">marine sediment metagenome</name>
    <dbReference type="NCBI Taxonomy" id="412755"/>
    <lineage>
        <taxon>unclassified sequences</taxon>
        <taxon>metagenomes</taxon>
        <taxon>ecological metagenomes</taxon>
    </lineage>
</organism>
<dbReference type="GO" id="GO:0008047">
    <property type="term" value="F:enzyme activator activity"/>
    <property type="evidence" value="ECO:0007669"/>
    <property type="project" value="InterPro"/>
</dbReference>
<dbReference type="Gene3D" id="3.40.50.1450">
    <property type="entry name" value="HybD-like"/>
    <property type="match status" value="1"/>
</dbReference>
<evidence type="ECO:0000256" key="4">
    <source>
        <dbReference type="ARBA" id="ARBA00022801"/>
    </source>
</evidence>
<name>A0A0F9Q4P8_9ZZZZ</name>
<dbReference type="SUPFAM" id="SSF53163">
    <property type="entry name" value="HybD-like"/>
    <property type="match status" value="1"/>
</dbReference>
<gene>
    <name evidence="5" type="ORF">LCGC14_0819130</name>
</gene>
<dbReference type="GO" id="GO:0016485">
    <property type="term" value="P:protein processing"/>
    <property type="evidence" value="ECO:0007669"/>
    <property type="project" value="TreeGrafter"/>
</dbReference>
<reference evidence="5" key="1">
    <citation type="journal article" date="2015" name="Nature">
        <title>Complex archaea that bridge the gap between prokaryotes and eukaryotes.</title>
        <authorList>
            <person name="Spang A."/>
            <person name="Saw J.H."/>
            <person name="Jorgensen S.L."/>
            <person name="Zaremba-Niedzwiedzka K."/>
            <person name="Martijn J."/>
            <person name="Lind A.E."/>
            <person name="van Eijk R."/>
            <person name="Schleper C."/>
            <person name="Guy L."/>
            <person name="Ettema T.J."/>
        </authorList>
    </citation>
    <scope>NUCLEOTIDE SEQUENCE</scope>
</reference>
<dbReference type="GO" id="GO:0004190">
    <property type="term" value="F:aspartic-type endopeptidase activity"/>
    <property type="evidence" value="ECO:0007669"/>
    <property type="project" value="UniProtKB-KW"/>
</dbReference>
<dbReference type="NCBIfam" id="TIGR00072">
    <property type="entry name" value="hydrog_prot"/>
    <property type="match status" value="1"/>
</dbReference>
<evidence type="ECO:0000256" key="3">
    <source>
        <dbReference type="ARBA" id="ARBA00022750"/>
    </source>
</evidence>